<reference evidence="1" key="2">
    <citation type="journal article" date="2015" name="Data Brief">
        <title>Shoot transcriptome of the giant reed, Arundo donax.</title>
        <authorList>
            <person name="Barrero R.A."/>
            <person name="Guerrero F.D."/>
            <person name="Moolhuijzen P."/>
            <person name="Goolsby J.A."/>
            <person name="Tidwell J."/>
            <person name="Bellgard S.E."/>
            <person name="Bellgard M.I."/>
        </authorList>
    </citation>
    <scope>NUCLEOTIDE SEQUENCE</scope>
    <source>
        <tissue evidence="1">Shoot tissue taken approximately 20 cm above the soil surface</tissue>
    </source>
</reference>
<sequence>MLLFGSYQELGNCPNWFHFYLIQAVSCYCDVSVVSSSWMVNSLGEFSFTSL</sequence>
<accession>A0A0A9DPC9</accession>
<proteinExistence type="predicted"/>
<name>A0A0A9DPC9_ARUDO</name>
<dbReference type="EMBL" id="GBRH01209347">
    <property type="protein sequence ID" value="JAD88548.1"/>
    <property type="molecule type" value="Transcribed_RNA"/>
</dbReference>
<evidence type="ECO:0000313" key="1">
    <source>
        <dbReference type="EMBL" id="JAD88548.1"/>
    </source>
</evidence>
<reference evidence="1" key="1">
    <citation type="submission" date="2014-09" db="EMBL/GenBank/DDBJ databases">
        <authorList>
            <person name="Magalhaes I.L.F."/>
            <person name="Oliveira U."/>
            <person name="Santos F.R."/>
            <person name="Vidigal T.H.D.A."/>
            <person name="Brescovit A.D."/>
            <person name="Santos A.J."/>
        </authorList>
    </citation>
    <scope>NUCLEOTIDE SEQUENCE</scope>
    <source>
        <tissue evidence="1">Shoot tissue taken approximately 20 cm above the soil surface</tissue>
    </source>
</reference>
<protein>
    <submittedName>
        <fullName evidence="1">Uncharacterized protein</fullName>
    </submittedName>
</protein>
<dbReference type="AlphaFoldDB" id="A0A0A9DPC9"/>
<organism evidence="1">
    <name type="scientific">Arundo donax</name>
    <name type="common">Giant reed</name>
    <name type="synonym">Donax arundinaceus</name>
    <dbReference type="NCBI Taxonomy" id="35708"/>
    <lineage>
        <taxon>Eukaryota</taxon>
        <taxon>Viridiplantae</taxon>
        <taxon>Streptophyta</taxon>
        <taxon>Embryophyta</taxon>
        <taxon>Tracheophyta</taxon>
        <taxon>Spermatophyta</taxon>
        <taxon>Magnoliopsida</taxon>
        <taxon>Liliopsida</taxon>
        <taxon>Poales</taxon>
        <taxon>Poaceae</taxon>
        <taxon>PACMAD clade</taxon>
        <taxon>Arundinoideae</taxon>
        <taxon>Arundineae</taxon>
        <taxon>Arundo</taxon>
    </lineage>
</organism>